<protein>
    <submittedName>
        <fullName evidence="2">Lanthionine synthetase</fullName>
    </submittedName>
</protein>
<dbReference type="InterPro" id="IPR033889">
    <property type="entry name" value="LanC"/>
</dbReference>
<keyword evidence="1" id="KW-0479">Metal-binding</keyword>
<keyword evidence="3" id="KW-1185">Reference proteome</keyword>
<accession>A0A7K1SAR0</accession>
<keyword evidence="1" id="KW-0862">Zinc</keyword>
<dbReference type="RefSeq" id="WP_157585267.1">
    <property type="nucleotide sequence ID" value="NZ_WPIN01000004.1"/>
</dbReference>
<gene>
    <name evidence="2" type="ORF">GO755_12720</name>
</gene>
<dbReference type="GO" id="GO:0031179">
    <property type="term" value="P:peptide modification"/>
    <property type="evidence" value="ECO:0007669"/>
    <property type="project" value="InterPro"/>
</dbReference>
<evidence type="ECO:0000313" key="3">
    <source>
        <dbReference type="Proteomes" id="UP000436006"/>
    </source>
</evidence>
<organism evidence="2 3">
    <name type="scientific">Spirosoma arboris</name>
    <dbReference type="NCBI Taxonomy" id="2682092"/>
    <lineage>
        <taxon>Bacteria</taxon>
        <taxon>Pseudomonadati</taxon>
        <taxon>Bacteroidota</taxon>
        <taxon>Cytophagia</taxon>
        <taxon>Cytophagales</taxon>
        <taxon>Cytophagaceae</taxon>
        <taxon>Spirosoma</taxon>
    </lineage>
</organism>
<dbReference type="Pfam" id="PF05147">
    <property type="entry name" value="LANC_like"/>
    <property type="match status" value="1"/>
</dbReference>
<dbReference type="EMBL" id="WPIN01000004">
    <property type="protein sequence ID" value="MVM30897.1"/>
    <property type="molecule type" value="Genomic_DNA"/>
</dbReference>
<name>A0A7K1SAR0_9BACT</name>
<proteinExistence type="predicted"/>
<dbReference type="SUPFAM" id="SSF158745">
    <property type="entry name" value="LanC-like"/>
    <property type="match status" value="1"/>
</dbReference>
<dbReference type="Gene3D" id="1.50.10.20">
    <property type="match status" value="1"/>
</dbReference>
<comment type="caution">
    <text evidence="2">The sequence shown here is derived from an EMBL/GenBank/DDBJ whole genome shotgun (WGS) entry which is preliminary data.</text>
</comment>
<dbReference type="GO" id="GO:0046872">
    <property type="term" value="F:metal ion binding"/>
    <property type="evidence" value="ECO:0007669"/>
    <property type="project" value="UniProtKB-KW"/>
</dbReference>
<evidence type="ECO:0000313" key="2">
    <source>
        <dbReference type="EMBL" id="MVM30897.1"/>
    </source>
</evidence>
<feature type="binding site" evidence="1">
    <location>
        <position position="315"/>
    </location>
    <ligand>
        <name>Zn(2+)</name>
        <dbReference type="ChEBI" id="CHEBI:29105"/>
    </ligand>
</feature>
<dbReference type="Proteomes" id="UP000436006">
    <property type="component" value="Unassembled WGS sequence"/>
</dbReference>
<reference evidence="2 3" key="1">
    <citation type="submission" date="2019-12" db="EMBL/GenBank/DDBJ databases">
        <title>Spirosoma sp. HMF4905 genome sequencing and assembly.</title>
        <authorList>
            <person name="Kang H."/>
            <person name="Cha I."/>
            <person name="Kim H."/>
            <person name="Joh K."/>
        </authorList>
    </citation>
    <scope>NUCLEOTIDE SEQUENCE [LARGE SCALE GENOMIC DNA]</scope>
    <source>
        <strain evidence="2 3">HMF4905</strain>
    </source>
</reference>
<dbReference type="CDD" id="cd04793">
    <property type="entry name" value="LanC"/>
    <property type="match status" value="1"/>
</dbReference>
<dbReference type="AlphaFoldDB" id="A0A7K1SAR0"/>
<feature type="binding site" evidence="1">
    <location>
        <position position="264"/>
    </location>
    <ligand>
        <name>Zn(2+)</name>
        <dbReference type="ChEBI" id="CHEBI:29105"/>
    </ligand>
</feature>
<dbReference type="PRINTS" id="PR01955">
    <property type="entry name" value="LANCFRANKIA"/>
</dbReference>
<dbReference type="InterPro" id="IPR007822">
    <property type="entry name" value="LANC-like"/>
</dbReference>
<sequence length="406" mass="45076">MNNDLIIDQQTSVETLLHRIYKHVAEQPVDESVSLLDGQAGFALFESYYHRHFGINDTSRVWDRLGASIDAISSGKVVHTFGSGITGIAWSLLHLANNGFLDDSEDDPQEIIAALDEPLFMLSMDNLSVGDFDYLHGGLGACLYFLERRPTPEIDAYLTKLVAQLEAIAVKKDNGGTTWVFTNFGQRKPGDLIDYNIGLSHGTASIVAILCLLYNRGYAQSTCARLIEGTLNWMWSCRNKQNIAVFPSRVLDEPRDEFSRLGWCYGDLGIANAFGMAGETLRNDHWKQIADYTLLKTPSRRSRKDTSISDAGFCHGSAGASYLYSRYATRYQAPALEEASQYWLDDTLSRAAPTYEKDIFLAHSRINGADLYHPNLGLLEGESGIGLALLTHLGASPAWERLFLLS</sequence>
<evidence type="ECO:0000256" key="1">
    <source>
        <dbReference type="PIRSR" id="PIRSR607822-1"/>
    </source>
</evidence>
<feature type="binding site" evidence="1">
    <location>
        <position position="314"/>
    </location>
    <ligand>
        <name>Zn(2+)</name>
        <dbReference type="ChEBI" id="CHEBI:29105"/>
    </ligand>
</feature>
<dbReference type="PRINTS" id="PR01950">
    <property type="entry name" value="LANCSUPER"/>
</dbReference>
<dbReference type="SMART" id="SM01260">
    <property type="entry name" value="LANC_like"/>
    <property type="match status" value="1"/>
</dbReference>